<feature type="transmembrane region" description="Helical" evidence="1">
    <location>
        <begin position="45"/>
        <end position="66"/>
    </location>
</feature>
<gene>
    <name evidence="2" type="ORF">OVN521_LOCUS29344</name>
</gene>
<sequence>METAETRLVKFGIFMILQPPSIICYLASIHYILSHRDTRQALHHHGPLVLLFVGLVTVIFDLSMILDFLRTGVVTPSNEAYC</sequence>
<evidence type="ECO:0000313" key="3">
    <source>
        <dbReference type="Proteomes" id="UP000663866"/>
    </source>
</evidence>
<proteinExistence type="predicted"/>
<evidence type="ECO:0000256" key="1">
    <source>
        <dbReference type="SAM" id="Phobius"/>
    </source>
</evidence>
<dbReference type="Proteomes" id="UP000663866">
    <property type="component" value="Unassembled WGS sequence"/>
</dbReference>
<keyword evidence="1" id="KW-0812">Transmembrane</keyword>
<feature type="transmembrane region" description="Helical" evidence="1">
    <location>
        <begin position="12"/>
        <end position="33"/>
    </location>
</feature>
<dbReference type="EMBL" id="CAJOBG010009010">
    <property type="protein sequence ID" value="CAF4256944.1"/>
    <property type="molecule type" value="Genomic_DNA"/>
</dbReference>
<keyword evidence="1" id="KW-0472">Membrane</keyword>
<protein>
    <submittedName>
        <fullName evidence="2">Uncharacterized protein</fullName>
    </submittedName>
</protein>
<dbReference type="AlphaFoldDB" id="A0A820F5J4"/>
<feature type="non-terminal residue" evidence="2">
    <location>
        <position position="82"/>
    </location>
</feature>
<reference evidence="2" key="1">
    <citation type="submission" date="2021-02" db="EMBL/GenBank/DDBJ databases">
        <authorList>
            <person name="Nowell W R."/>
        </authorList>
    </citation>
    <scope>NUCLEOTIDE SEQUENCE</scope>
</reference>
<name>A0A820F5J4_9BILA</name>
<organism evidence="2 3">
    <name type="scientific">Rotaria magnacalcarata</name>
    <dbReference type="NCBI Taxonomy" id="392030"/>
    <lineage>
        <taxon>Eukaryota</taxon>
        <taxon>Metazoa</taxon>
        <taxon>Spiralia</taxon>
        <taxon>Gnathifera</taxon>
        <taxon>Rotifera</taxon>
        <taxon>Eurotatoria</taxon>
        <taxon>Bdelloidea</taxon>
        <taxon>Philodinida</taxon>
        <taxon>Philodinidae</taxon>
        <taxon>Rotaria</taxon>
    </lineage>
</organism>
<accession>A0A820F5J4</accession>
<keyword evidence="3" id="KW-1185">Reference proteome</keyword>
<comment type="caution">
    <text evidence="2">The sequence shown here is derived from an EMBL/GenBank/DDBJ whole genome shotgun (WGS) entry which is preliminary data.</text>
</comment>
<evidence type="ECO:0000313" key="2">
    <source>
        <dbReference type="EMBL" id="CAF4256944.1"/>
    </source>
</evidence>
<keyword evidence="1" id="KW-1133">Transmembrane helix</keyword>